<evidence type="ECO:0000313" key="2">
    <source>
        <dbReference type="EMBL" id="JAH47752.1"/>
    </source>
</evidence>
<proteinExistence type="predicted"/>
<reference evidence="2" key="2">
    <citation type="journal article" date="2015" name="Fish Shellfish Immunol.">
        <title>Early steps in the European eel (Anguilla anguilla)-Vibrio vulnificus interaction in the gills: Role of the RtxA13 toxin.</title>
        <authorList>
            <person name="Callol A."/>
            <person name="Pajuelo D."/>
            <person name="Ebbesson L."/>
            <person name="Teles M."/>
            <person name="MacKenzie S."/>
            <person name="Amaro C."/>
        </authorList>
    </citation>
    <scope>NUCLEOTIDE SEQUENCE</scope>
</reference>
<feature type="transmembrane region" description="Helical" evidence="1">
    <location>
        <begin position="12"/>
        <end position="32"/>
    </location>
</feature>
<name>A0A0E9T2L7_ANGAN</name>
<keyword evidence="1" id="KW-1133">Transmembrane helix</keyword>
<sequence>MLKKKMYFRNDILFPVLKGTCIYMSFILLRILCVVCQMSTIHPLFVCILRHI</sequence>
<dbReference type="AlphaFoldDB" id="A0A0E9T2L7"/>
<dbReference type="EMBL" id="GBXM01060825">
    <property type="protein sequence ID" value="JAH47752.1"/>
    <property type="molecule type" value="Transcribed_RNA"/>
</dbReference>
<accession>A0A0E9T2L7</accession>
<evidence type="ECO:0000256" key="1">
    <source>
        <dbReference type="SAM" id="Phobius"/>
    </source>
</evidence>
<organism evidence="2">
    <name type="scientific">Anguilla anguilla</name>
    <name type="common">European freshwater eel</name>
    <name type="synonym">Muraena anguilla</name>
    <dbReference type="NCBI Taxonomy" id="7936"/>
    <lineage>
        <taxon>Eukaryota</taxon>
        <taxon>Metazoa</taxon>
        <taxon>Chordata</taxon>
        <taxon>Craniata</taxon>
        <taxon>Vertebrata</taxon>
        <taxon>Euteleostomi</taxon>
        <taxon>Actinopterygii</taxon>
        <taxon>Neopterygii</taxon>
        <taxon>Teleostei</taxon>
        <taxon>Anguilliformes</taxon>
        <taxon>Anguillidae</taxon>
        <taxon>Anguilla</taxon>
    </lineage>
</organism>
<keyword evidence="1" id="KW-0472">Membrane</keyword>
<keyword evidence="1" id="KW-0812">Transmembrane</keyword>
<reference evidence="2" key="1">
    <citation type="submission" date="2014-11" db="EMBL/GenBank/DDBJ databases">
        <authorList>
            <person name="Amaro Gonzalez C."/>
        </authorList>
    </citation>
    <scope>NUCLEOTIDE SEQUENCE</scope>
</reference>
<protein>
    <submittedName>
        <fullName evidence="2">Uncharacterized protein</fullName>
    </submittedName>
</protein>